<feature type="compositionally biased region" description="Low complexity" evidence="1">
    <location>
        <begin position="1"/>
        <end position="23"/>
    </location>
</feature>
<evidence type="ECO:0000313" key="3">
    <source>
        <dbReference type="Proteomes" id="UP000799767"/>
    </source>
</evidence>
<dbReference type="AlphaFoldDB" id="A0A6A6PUK5"/>
<organism evidence="2 3">
    <name type="scientific">Neohortaea acidophila</name>
    <dbReference type="NCBI Taxonomy" id="245834"/>
    <lineage>
        <taxon>Eukaryota</taxon>
        <taxon>Fungi</taxon>
        <taxon>Dikarya</taxon>
        <taxon>Ascomycota</taxon>
        <taxon>Pezizomycotina</taxon>
        <taxon>Dothideomycetes</taxon>
        <taxon>Dothideomycetidae</taxon>
        <taxon>Mycosphaerellales</taxon>
        <taxon>Teratosphaeriaceae</taxon>
        <taxon>Neohortaea</taxon>
    </lineage>
</organism>
<evidence type="ECO:0000256" key="1">
    <source>
        <dbReference type="SAM" id="MobiDB-lite"/>
    </source>
</evidence>
<reference evidence="2" key="1">
    <citation type="journal article" date="2020" name="Stud. Mycol.">
        <title>101 Dothideomycetes genomes: a test case for predicting lifestyles and emergence of pathogens.</title>
        <authorList>
            <person name="Haridas S."/>
            <person name="Albert R."/>
            <person name="Binder M."/>
            <person name="Bloem J."/>
            <person name="Labutti K."/>
            <person name="Salamov A."/>
            <person name="Andreopoulos B."/>
            <person name="Baker S."/>
            <person name="Barry K."/>
            <person name="Bills G."/>
            <person name="Bluhm B."/>
            <person name="Cannon C."/>
            <person name="Castanera R."/>
            <person name="Culley D."/>
            <person name="Daum C."/>
            <person name="Ezra D."/>
            <person name="Gonzalez J."/>
            <person name="Henrissat B."/>
            <person name="Kuo A."/>
            <person name="Liang C."/>
            <person name="Lipzen A."/>
            <person name="Lutzoni F."/>
            <person name="Magnuson J."/>
            <person name="Mondo S."/>
            <person name="Nolan M."/>
            <person name="Ohm R."/>
            <person name="Pangilinan J."/>
            <person name="Park H.-J."/>
            <person name="Ramirez L."/>
            <person name="Alfaro M."/>
            <person name="Sun H."/>
            <person name="Tritt A."/>
            <person name="Yoshinaga Y."/>
            <person name="Zwiers L.-H."/>
            <person name="Turgeon B."/>
            <person name="Goodwin S."/>
            <person name="Spatafora J."/>
            <person name="Crous P."/>
            <person name="Grigoriev I."/>
        </authorList>
    </citation>
    <scope>NUCLEOTIDE SEQUENCE</scope>
    <source>
        <strain evidence="2">CBS 113389</strain>
    </source>
</reference>
<evidence type="ECO:0000313" key="2">
    <source>
        <dbReference type="EMBL" id="KAF2483788.1"/>
    </source>
</evidence>
<feature type="region of interest" description="Disordered" evidence="1">
    <location>
        <begin position="530"/>
        <end position="557"/>
    </location>
</feature>
<gene>
    <name evidence="2" type="ORF">BDY17DRAFT_154882</name>
</gene>
<dbReference type="RefSeq" id="XP_033590358.1">
    <property type="nucleotide sequence ID" value="XM_033729661.1"/>
</dbReference>
<dbReference type="OrthoDB" id="309640at2759"/>
<dbReference type="EMBL" id="MU001635">
    <property type="protein sequence ID" value="KAF2483788.1"/>
    <property type="molecule type" value="Genomic_DNA"/>
</dbReference>
<feature type="compositionally biased region" description="Basic and acidic residues" evidence="1">
    <location>
        <begin position="438"/>
        <end position="447"/>
    </location>
</feature>
<accession>A0A6A6PUK5</accession>
<sequence>MPRNRSVVQRPQRGPRRSSSSAGPQPPTRLFSREGSPSKNVHFSRNLIMGPHDPARRSQSPMRPALHGSGGAADSPTIQLRQEQAGGRTTGRGRNGRDGRTAAARRGTSSNNSPMRRASGGIKSTPKTASGQRARDTEQSLASRTLPADELDEGWYMKSPEEKHSLICHGVEELKSKIRSFAVSFPPPRAELDAMSSLLVENNACLVRYIGCLAQGGKGGLEGWKRLLQDETCRHALVFGIIGQALKENVFSALCFGAGEKLKATLDRADEKSIGKEGFIRTQERADEILKGSAHSLTPSAMIAAVAPVVLQLEKMLLPLWAQGGTEPSWTAKNKRHELAEIVMAAAGLNQRMRLDGETVYSWPPTFKDEEFEPERMESFNLAEMIAQSPYKRKEINGSERAILPKGSEHKSEAIVRVVCFPGLVAYAQGGGDVAKRELAGEDDHAPRSKSNKRHRAEDEPSGDDGFRTKVLSKSVVLLQWGKQRLLTKEAGTGRHIQAMKEGSKKYEVDYEGFVELYDVFLKRTQQEREALQPNGSSWLPDVSRLWSPSRSPSQGA</sequence>
<feature type="region of interest" description="Disordered" evidence="1">
    <location>
        <begin position="1"/>
        <end position="147"/>
    </location>
</feature>
<dbReference type="Proteomes" id="UP000799767">
    <property type="component" value="Unassembled WGS sequence"/>
</dbReference>
<dbReference type="GeneID" id="54470663"/>
<protein>
    <submittedName>
        <fullName evidence="2">Uncharacterized protein</fullName>
    </submittedName>
</protein>
<feature type="compositionally biased region" description="Polar residues" evidence="1">
    <location>
        <begin position="547"/>
        <end position="557"/>
    </location>
</feature>
<keyword evidence="3" id="KW-1185">Reference proteome</keyword>
<name>A0A6A6PUK5_9PEZI</name>
<feature type="region of interest" description="Disordered" evidence="1">
    <location>
        <begin position="438"/>
        <end position="468"/>
    </location>
</feature>
<proteinExistence type="predicted"/>